<dbReference type="EMBL" id="JBHLVX010000050">
    <property type="protein sequence ID" value="MFC0268903.1"/>
    <property type="molecule type" value="Genomic_DNA"/>
</dbReference>
<reference evidence="2 3" key="1">
    <citation type="submission" date="2024-09" db="EMBL/GenBank/DDBJ databases">
        <authorList>
            <person name="Sun Q."/>
            <person name="Mori K."/>
        </authorList>
    </citation>
    <scope>NUCLEOTIDE SEQUENCE [LARGE SCALE GENOMIC DNA]</scope>
    <source>
        <strain evidence="2 3">CCM 7415</strain>
    </source>
</reference>
<dbReference type="NCBIfam" id="TIGR01549">
    <property type="entry name" value="HAD-SF-IA-v1"/>
    <property type="match status" value="1"/>
</dbReference>
<dbReference type="InterPro" id="IPR051540">
    <property type="entry name" value="S-2-haloacid_dehalogenase"/>
</dbReference>
<protein>
    <submittedName>
        <fullName evidence="2">Haloacid dehalogenase type II</fullName>
    </submittedName>
</protein>
<dbReference type="PANTHER" id="PTHR43316">
    <property type="entry name" value="HYDROLASE, HALOACID DELAHOGENASE-RELATED"/>
    <property type="match status" value="1"/>
</dbReference>
<dbReference type="Gene3D" id="3.40.50.1000">
    <property type="entry name" value="HAD superfamily/HAD-like"/>
    <property type="match status" value="1"/>
</dbReference>
<dbReference type="NCBIfam" id="TIGR01493">
    <property type="entry name" value="HAD-SF-IA-v2"/>
    <property type="match status" value="1"/>
</dbReference>
<accession>A0ABV6G5X1</accession>
<name>A0ABV6G5X1_9GAMM</name>
<keyword evidence="1" id="KW-0378">Hydrolase</keyword>
<dbReference type="InterPro" id="IPR006439">
    <property type="entry name" value="HAD-SF_hydro_IA"/>
</dbReference>
<organism evidence="2 3">
    <name type="scientific">Kushneria aurantia</name>
    <dbReference type="NCBI Taxonomy" id="504092"/>
    <lineage>
        <taxon>Bacteria</taxon>
        <taxon>Pseudomonadati</taxon>
        <taxon>Pseudomonadota</taxon>
        <taxon>Gammaproteobacteria</taxon>
        <taxon>Oceanospirillales</taxon>
        <taxon>Halomonadaceae</taxon>
        <taxon>Kushneria</taxon>
    </lineage>
</organism>
<evidence type="ECO:0000256" key="1">
    <source>
        <dbReference type="ARBA" id="ARBA00022801"/>
    </source>
</evidence>
<dbReference type="Proteomes" id="UP001589814">
    <property type="component" value="Unassembled WGS sequence"/>
</dbReference>
<dbReference type="PANTHER" id="PTHR43316:SF9">
    <property type="entry name" value="ACID DEHALOGENASE, PUTATIVE (AFU_ORTHOLOGUE AFUA_6G14460)-RELATED"/>
    <property type="match status" value="1"/>
</dbReference>
<dbReference type="InterPro" id="IPR023214">
    <property type="entry name" value="HAD_sf"/>
</dbReference>
<evidence type="ECO:0000313" key="3">
    <source>
        <dbReference type="Proteomes" id="UP001589814"/>
    </source>
</evidence>
<dbReference type="RefSeq" id="WP_019950755.1">
    <property type="nucleotide sequence ID" value="NZ_JBHLVX010000050.1"/>
</dbReference>
<dbReference type="SFLD" id="SFLDS00003">
    <property type="entry name" value="Haloacid_Dehalogenase"/>
    <property type="match status" value="1"/>
</dbReference>
<evidence type="ECO:0000313" key="2">
    <source>
        <dbReference type="EMBL" id="MFC0268903.1"/>
    </source>
</evidence>
<dbReference type="SUPFAM" id="SSF56784">
    <property type="entry name" value="HAD-like"/>
    <property type="match status" value="1"/>
</dbReference>
<dbReference type="SFLD" id="SFLDG01129">
    <property type="entry name" value="C1.5:_HAD__Beta-PGM__Phosphata"/>
    <property type="match status" value="1"/>
</dbReference>
<dbReference type="NCBIfam" id="TIGR01428">
    <property type="entry name" value="HAD_type_II"/>
    <property type="match status" value="1"/>
</dbReference>
<sequence length="224" mass="25614">MSDMMRPKYITFDCYGTLTNFRMGAMAREIFADRLPEPAHMEGFVQDFGAYRFDEVLGAWKPYAEVICSALERTCRRWGIEYRNNEGMRFYEAVPSWGPHPDVIEGLAKIADKIPLVIYSNADDRQIMSNVDKLEVPFHRVFTADSCRVYKPRLAAFEAMIDSLDCRPEEILHVSSSFRYDLISAHLMGIRNKAFVARNHEPWCTGYGATEIADIRALPALVGL</sequence>
<dbReference type="InterPro" id="IPR036412">
    <property type="entry name" value="HAD-like_sf"/>
</dbReference>
<comment type="caution">
    <text evidence="2">The sequence shown here is derived from an EMBL/GenBank/DDBJ whole genome shotgun (WGS) entry which is preliminary data.</text>
</comment>
<proteinExistence type="predicted"/>
<gene>
    <name evidence="2" type="ORF">ACFFHW_13070</name>
</gene>
<dbReference type="Pfam" id="PF00702">
    <property type="entry name" value="Hydrolase"/>
    <property type="match status" value="1"/>
</dbReference>
<dbReference type="CDD" id="cd02588">
    <property type="entry name" value="HAD_L2-DEX"/>
    <property type="match status" value="1"/>
</dbReference>
<dbReference type="InterPro" id="IPR006328">
    <property type="entry name" value="2-HAD"/>
</dbReference>
<dbReference type="Gene3D" id="1.10.150.750">
    <property type="match status" value="1"/>
</dbReference>
<keyword evidence="3" id="KW-1185">Reference proteome</keyword>